<gene>
    <name evidence="15" type="primary">KAFR0B06580</name>
    <name evidence="15" type="ORF">KAFR_0B06580</name>
</gene>
<dbReference type="EMBL" id="HE650822">
    <property type="protein sequence ID" value="CCF56954.1"/>
    <property type="molecule type" value="Genomic_DNA"/>
</dbReference>
<keyword evidence="6" id="KW-0443">Lipid metabolism</keyword>
<evidence type="ECO:0000256" key="1">
    <source>
        <dbReference type="ARBA" id="ARBA00004137"/>
    </source>
</evidence>
<dbReference type="GeneID" id="13884835"/>
<evidence type="ECO:0000313" key="15">
    <source>
        <dbReference type="EMBL" id="CCF56954.1"/>
    </source>
</evidence>
<evidence type="ECO:0000256" key="12">
    <source>
        <dbReference type="RuleBase" id="RU365062"/>
    </source>
</evidence>
<keyword evidence="4" id="KW-1000">Mitochondrion outer membrane</keyword>
<keyword evidence="7" id="KW-0496">Mitochondrion</keyword>
<dbReference type="InParanoid" id="H2ARF4"/>
<dbReference type="RefSeq" id="XP_003956089.1">
    <property type="nucleotide sequence ID" value="XM_003956040.1"/>
</dbReference>
<dbReference type="AlphaFoldDB" id="H2ARF4"/>
<evidence type="ECO:0000256" key="13">
    <source>
        <dbReference type="SAM" id="MobiDB-lite"/>
    </source>
</evidence>
<dbReference type="STRING" id="1071382.H2ARF4"/>
<accession>H2ARF4</accession>
<dbReference type="PANTHER" id="PTHR12497:SF0">
    <property type="entry name" value="TAFAZZIN"/>
    <property type="match status" value="1"/>
</dbReference>
<evidence type="ECO:0000256" key="9">
    <source>
        <dbReference type="ARBA" id="ARBA00023315"/>
    </source>
</evidence>
<evidence type="ECO:0000256" key="5">
    <source>
        <dbReference type="ARBA" id="ARBA00022792"/>
    </source>
</evidence>
<evidence type="ECO:0000256" key="10">
    <source>
        <dbReference type="ARBA" id="ARBA00024323"/>
    </source>
</evidence>
<keyword evidence="8" id="KW-0472">Membrane</keyword>
<dbReference type="GO" id="GO:0047184">
    <property type="term" value="F:1-acylglycerophosphocholine O-acyltransferase activity"/>
    <property type="evidence" value="ECO:0007669"/>
    <property type="project" value="EnsemblFungi"/>
</dbReference>
<dbReference type="GO" id="GO:0005741">
    <property type="term" value="C:mitochondrial outer membrane"/>
    <property type="evidence" value="ECO:0007669"/>
    <property type="project" value="UniProtKB-SubCell"/>
</dbReference>
<feature type="region of interest" description="Disordered" evidence="13">
    <location>
        <begin position="370"/>
        <end position="399"/>
    </location>
</feature>
<keyword evidence="9" id="KW-0012">Acyltransferase</keyword>
<dbReference type="GO" id="GO:0005743">
    <property type="term" value="C:mitochondrial inner membrane"/>
    <property type="evidence" value="ECO:0007669"/>
    <property type="project" value="UniProtKB-SubCell"/>
</dbReference>
<organism evidence="15 16">
    <name type="scientific">Kazachstania africana (strain ATCC 22294 / BCRC 22015 / CBS 2517 / CECT 1963 / NBRC 1671 / NRRL Y-8276)</name>
    <name type="common">Yeast</name>
    <name type="synonym">Kluyveromyces africanus</name>
    <dbReference type="NCBI Taxonomy" id="1071382"/>
    <lineage>
        <taxon>Eukaryota</taxon>
        <taxon>Fungi</taxon>
        <taxon>Dikarya</taxon>
        <taxon>Ascomycota</taxon>
        <taxon>Saccharomycotina</taxon>
        <taxon>Saccharomycetes</taxon>
        <taxon>Saccharomycetales</taxon>
        <taxon>Saccharomycetaceae</taxon>
        <taxon>Kazachstania</taxon>
    </lineage>
</organism>
<comment type="catalytic activity">
    <reaction evidence="11">
        <text>1'-[1,2-diacyl-sn-glycero-3-phospho],3'-[1-acyl-sn-glycero-3-phospho]-glycerol + a 1,2-diacyl-sn-glycero-3-phosphocholine = a cardiolipin + a 1-acyl-sn-glycero-3-phosphocholine</text>
        <dbReference type="Rhea" id="RHEA:33731"/>
        <dbReference type="ChEBI" id="CHEBI:57643"/>
        <dbReference type="ChEBI" id="CHEBI:58168"/>
        <dbReference type="ChEBI" id="CHEBI:62237"/>
        <dbReference type="ChEBI" id="CHEBI:64743"/>
    </reaction>
    <physiologicalReaction direction="left-to-right" evidence="11">
        <dbReference type="Rhea" id="RHEA:33732"/>
    </physiologicalReaction>
    <physiologicalReaction direction="right-to-left" evidence="11">
        <dbReference type="Rhea" id="RHEA:33733"/>
    </physiologicalReaction>
</comment>
<dbReference type="eggNOG" id="KOG2847">
    <property type="taxonomic scope" value="Eukaryota"/>
</dbReference>
<feature type="domain" description="Phospholipid/glycerol acyltransferase" evidence="14">
    <location>
        <begin position="71"/>
        <end position="222"/>
    </location>
</feature>
<dbReference type="PRINTS" id="PR00979">
    <property type="entry name" value="TAFAZZIN"/>
</dbReference>
<keyword evidence="16" id="KW-1185">Reference proteome</keyword>
<dbReference type="PANTHER" id="PTHR12497">
    <property type="entry name" value="TAZ PROTEIN TAFAZZIN"/>
    <property type="match status" value="1"/>
</dbReference>
<evidence type="ECO:0000256" key="8">
    <source>
        <dbReference type="ARBA" id="ARBA00023136"/>
    </source>
</evidence>
<evidence type="ECO:0000256" key="7">
    <source>
        <dbReference type="ARBA" id="ARBA00023128"/>
    </source>
</evidence>
<evidence type="ECO:0000259" key="14">
    <source>
        <dbReference type="SMART" id="SM00563"/>
    </source>
</evidence>
<dbReference type="OrthoDB" id="193467at2759"/>
<evidence type="ECO:0000256" key="3">
    <source>
        <dbReference type="ARBA" id="ARBA00022679"/>
    </source>
</evidence>
<evidence type="ECO:0000256" key="4">
    <source>
        <dbReference type="ARBA" id="ARBA00022787"/>
    </source>
</evidence>
<dbReference type="GO" id="GO:0007007">
    <property type="term" value="P:inner mitochondrial membrane organization"/>
    <property type="evidence" value="ECO:0007669"/>
    <property type="project" value="EnsemblFungi"/>
</dbReference>
<protein>
    <recommendedName>
        <fullName evidence="12">Tafazzin family protein</fullName>
    </recommendedName>
</protein>
<dbReference type="GO" id="GO:0097250">
    <property type="term" value="P:mitochondrial respirasome assembly"/>
    <property type="evidence" value="ECO:0007669"/>
    <property type="project" value="EnsemblFungi"/>
</dbReference>
<dbReference type="CDD" id="cd07989">
    <property type="entry name" value="LPLAT_AGPAT-like"/>
    <property type="match status" value="1"/>
</dbReference>
<dbReference type="InterPro" id="IPR000872">
    <property type="entry name" value="Tafazzin"/>
</dbReference>
<dbReference type="InterPro" id="IPR002123">
    <property type="entry name" value="Plipid/glycerol_acylTrfase"/>
</dbReference>
<dbReference type="Pfam" id="PF01553">
    <property type="entry name" value="Acyltransferase"/>
    <property type="match status" value="1"/>
</dbReference>
<dbReference type="FunCoup" id="H2ARF4">
    <property type="interactions" value="129"/>
</dbReference>
<reference evidence="15 16" key="1">
    <citation type="journal article" date="2011" name="Proc. Natl. Acad. Sci. U.S.A.">
        <title>Evolutionary erosion of yeast sex chromosomes by mating-type switching accidents.</title>
        <authorList>
            <person name="Gordon J.L."/>
            <person name="Armisen D."/>
            <person name="Proux-Wera E."/>
            <person name="Oheigeartaigh S.S."/>
            <person name="Byrne K.P."/>
            <person name="Wolfe K.H."/>
        </authorList>
    </citation>
    <scope>NUCLEOTIDE SEQUENCE [LARGE SCALE GENOMIC DNA]</scope>
    <source>
        <strain evidence="16">ATCC 22294 / BCRC 22015 / CBS 2517 / CECT 1963 / NBRC 1671 / NRRL Y-8276</strain>
    </source>
</reference>
<evidence type="ECO:0000256" key="11">
    <source>
        <dbReference type="ARBA" id="ARBA00047906"/>
    </source>
</evidence>
<comment type="subcellular location">
    <subcellularLocation>
        <location evidence="1">Mitochondrion inner membrane</location>
        <topology evidence="1">Peripheral membrane protein</topology>
        <orientation evidence="1">Intermembrane side</orientation>
    </subcellularLocation>
    <subcellularLocation>
        <location evidence="10">Mitochondrion outer membrane</location>
        <topology evidence="10">Peripheral membrane protein</topology>
        <orientation evidence="10">Intermembrane side</orientation>
    </subcellularLocation>
</comment>
<evidence type="ECO:0000256" key="2">
    <source>
        <dbReference type="ARBA" id="ARBA00010524"/>
    </source>
</evidence>
<comment type="similarity">
    <text evidence="2 12">Belongs to the taffazin family.</text>
</comment>
<dbReference type="GO" id="GO:0042773">
    <property type="term" value="P:ATP synthesis coupled electron transport"/>
    <property type="evidence" value="ECO:0007669"/>
    <property type="project" value="EnsemblFungi"/>
</dbReference>
<sequence>MVFTDVYKRGDDFLAEYPRRSPFWRFLSFSTNILVLCVSKMILKTFYNVKLNDFDHLENAMKRAKDENRGIITIMNHMSTLDDPLLWACFPMKTYSNLSNMRWCLGANNICFANKALSTFFSLGQVLSTERFGVGPFQGSIDAAIRLLSPDDTISKLFQDENYNPPIIRNKPSWVHIYPEGFVLQLHPPYANSMRYFKWGMTRMILEPTKPPIVVPIFTTGFEKLAPEDKEDQSLLKNLYNAIGTEINITVGKPIDDEVIDSYRSKWMDLIIATHAEQETDLTDELKNGTEAKLLRSRLASELRLHVANIRHHKRFLPMEDLRFGRPEWWKIFTKTEGSSDPDVEFIGENWAIRRLQKFLNENQLKINNSDDDDIVNSDGTTESDGSTYVTDSDDKKNN</sequence>
<dbReference type="HOGENOM" id="CLU_046747_1_1_1"/>
<feature type="compositionally biased region" description="Polar residues" evidence="13">
    <location>
        <begin position="380"/>
        <end position="391"/>
    </location>
</feature>
<dbReference type="SMART" id="SM00563">
    <property type="entry name" value="PlsC"/>
    <property type="match status" value="1"/>
</dbReference>
<keyword evidence="5" id="KW-0999">Mitochondrion inner membrane</keyword>
<dbReference type="SUPFAM" id="SSF69593">
    <property type="entry name" value="Glycerol-3-phosphate (1)-acyltransferase"/>
    <property type="match status" value="1"/>
</dbReference>
<dbReference type="GO" id="GO:0008654">
    <property type="term" value="P:phospholipid biosynthetic process"/>
    <property type="evidence" value="ECO:0007669"/>
    <property type="project" value="EnsemblFungi"/>
</dbReference>
<name>H2ARF4_KAZAF</name>
<dbReference type="Proteomes" id="UP000005220">
    <property type="component" value="Chromosome 2"/>
</dbReference>
<evidence type="ECO:0000256" key="6">
    <source>
        <dbReference type="ARBA" id="ARBA00023098"/>
    </source>
</evidence>
<evidence type="ECO:0000313" key="16">
    <source>
        <dbReference type="Proteomes" id="UP000005220"/>
    </source>
</evidence>
<dbReference type="KEGG" id="kaf:KAFR_0B06580"/>
<proteinExistence type="inferred from homology"/>
<keyword evidence="3" id="KW-0808">Transferase</keyword>
<dbReference type="GO" id="GO:0035965">
    <property type="term" value="P:cardiolipin acyl-chain remodeling"/>
    <property type="evidence" value="ECO:0007669"/>
    <property type="project" value="EnsemblFungi"/>
</dbReference>